<dbReference type="Pfam" id="PF20155">
    <property type="entry name" value="TMP_3"/>
    <property type="match status" value="1"/>
</dbReference>
<accession>A0A4R0V1H7</accession>
<evidence type="ECO:0000256" key="1">
    <source>
        <dbReference type="SAM" id="Phobius"/>
    </source>
</evidence>
<keyword evidence="1" id="KW-1133">Transmembrane helix</keyword>
<evidence type="ECO:0000259" key="2">
    <source>
        <dbReference type="Pfam" id="PF20155"/>
    </source>
</evidence>
<protein>
    <submittedName>
        <fullName evidence="4">Phage related protein</fullName>
    </submittedName>
</protein>
<comment type="caution">
    <text evidence="4">The sequence shown here is derived from an EMBL/GenBank/DDBJ whole genome shotgun (WGS) entry which is preliminary data.</text>
</comment>
<feature type="domain" description="Tape measure protein N-terminal" evidence="2">
    <location>
        <begin position="57"/>
        <end position="238"/>
    </location>
</feature>
<evidence type="ECO:0000313" key="5">
    <source>
        <dbReference type="Proteomes" id="UP000292260"/>
    </source>
</evidence>
<reference evidence="5 6" key="1">
    <citation type="journal article" date="2018" name="Sci. Rep.">
        <title>Genomic diversity and distribution of Bifidobacterium longum subsp. longum across the human lifespan.</title>
        <authorList>
            <person name="Odamaki T."/>
            <person name="Bottacini F."/>
            <person name="Kato K."/>
            <person name="Mitsuyama E."/>
            <person name="Yoshida K."/>
            <person name="Horigome A."/>
            <person name="Xiao J.Z."/>
            <person name="van Sinderen D."/>
        </authorList>
    </citation>
    <scope>NUCLEOTIDE SEQUENCE [LARGE SCALE GENOMIC DNA]</scope>
    <source>
        <strain evidence="3 5">MCC10043</strain>
        <strain evidence="4 6">MCC10102</strain>
    </source>
</reference>
<dbReference type="EMBL" id="SHQU01000047">
    <property type="protein sequence ID" value="TCE38617.1"/>
    <property type="molecule type" value="Genomic_DNA"/>
</dbReference>
<feature type="transmembrane region" description="Helical" evidence="1">
    <location>
        <begin position="497"/>
        <end position="515"/>
    </location>
</feature>
<reference evidence="4" key="2">
    <citation type="submission" date="2019-02" db="EMBL/GenBank/DDBJ databases">
        <authorList>
            <person name="Odamaki T."/>
        </authorList>
    </citation>
    <scope>NUCLEOTIDE SEQUENCE</scope>
    <source>
        <strain evidence="3">MCC10043</strain>
        <strain evidence="4">MCC10102</strain>
    </source>
</reference>
<organism evidence="4 6">
    <name type="scientific">Bifidobacterium longum subsp. longum</name>
    <dbReference type="NCBI Taxonomy" id="1679"/>
    <lineage>
        <taxon>Bacteria</taxon>
        <taxon>Bacillati</taxon>
        <taxon>Actinomycetota</taxon>
        <taxon>Actinomycetes</taxon>
        <taxon>Bifidobacteriales</taxon>
        <taxon>Bifidobacteriaceae</taxon>
        <taxon>Bifidobacterium</taxon>
    </lineage>
</organism>
<dbReference type="NCBIfam" id="TIGR02675">
    <property type="entry name" value="tape_meas_nterm"/>
    <property type="match status" value="1"/>
</dbReference>
<name>A0A4R0V1H7_BIFLL</name>
<dbReference type="InterPro" id="IPR013491">
    <property type="entry name" value="Tape_meas_N"/>
</dbReference>
<keyword evidence="1" id="KW-0812">Transmembrane</keyword>
<feature type="transmembrane region" description="Helical" evidence="1">
    <location>
        <begin position="466"/>
        <end position="485"/>
    </location>
</feature>
<keyword evidence="1" id="KW-0472">Membrane</keyword>
<dbReference type="EMBL" id="SHSV01000003">
    <property type="protein sequence ID" value="TCF47755.1"/>
    <property type="molecule type" value="Genomic_DNA"/>
</dbReference>
<sequence>MARSAIMSVRITGNSDDAVKAFSKVTGKAAAFGSFMGGMAVKGVTALWDKLKGFSAAVVDMSDSTDKFKQTMGFAGLDTTAIDQATKATRDYADRTVYDLTTVQNTTAQLAANGVKDYVGLTEAAGNLNAVAGGNADTFKSVAMVMTQTAGAGKLTTENWNQLTDAIPGAAGRLQESMLKAGAYTGNFRDAMEKGEITADEFSAAIMDLGMSDVAKEAATSTSTMEGAMGNLEAAVVGGLTDAFNLFKPTVTSAMSVAADKISAFSGKATTGLQGVIKLVRDGDFSSELREAFNIDEDSPVVDFLLTIRDNAVSAFDTAKQKAGEFVAAFQNTGPMQAAADIFGAVWEACKNLAGAAGDVIGQFTPLADSMGGASGAGQALGDAFNGAADIVGMVSDKLTAFSDWVSEHAEPVASALVGIAAGFAAFKVASAISAVVSALQGFSVATTAASVAQWAMNAAMNANPIVIVITAIAALVAALVYFFTQTETGRQIWASFTSWLGSCVGNIVGFFQALPGKIGGFFQSAAQFATDKWDAVVAWFKGIPGRITGAIGNVGHLLYNAGASIISGFLDGLKSMWDSVTGWISGIGDWITEHKGPPEYDAVMLVNNGRLIMQGFAKGLRSGFDTDVRRTISRINGRMGGLSLDAGMNGGTVGGTVVNVTFNAPVDREGVAREIRKILGDYDRKRGN</sequence>
<evidence type="ECO:0000313" key="3">
    <source>
        <dbReference type="EMBL" id="TCE38617.1"/>
    </source>
</evidence>
<dbReference type="AlphaFoldDB" id="A0A4R0V1H7"/>
<proteinExistence type="predicted"/>
<dbReference type="Proteomes" id="UP000292260">
    <property type="component" value="Unassembled WGS sequence"/>
</dbReference>
<dbReference type="Proteomes" id="UP000292692">
    <property type="component" value="Unassembled WGS sequence"/>
</dbReference>
<evidence type="ECO:0000313" key="6">
    <source>
        <dbReference type="Proteomes" id="UP000292692"/>
    </source>
</evidence>
<evidence type="ECO:0000313" key="4">
    <source>
        <dbReference type="EMBL" id="TCF47755.1"/>
    </source>
</evidence>
<gene>
    <name evidence="3" type="ORF">MCC10043_2165</name>
    <name evidence="4" type="ORF">MCC10102_0264</name>
</gene>
<dbReference type="RefSeq" id="WP_165499437.1">
    <property type="nucleotide sequence ID" value="NZ_CP146882.1"/>
</dbReference>